<evidence type="ECO:0000259" key="3">
    <source>
        <dbReference type="PROSITE" id="PS50132"/>
    </source>
</evidence>
<dbReference type="OrthoDB" id="196547at2759"/>
<dbReference type="SUPFAM" id="SSF48097">
    <property type="entry name" value="Regulator of G-protein signaling, RGS"/>
    <property type="match status" value="1"/>
</dbReference>
<feature type="domain" description="RGS" evidence="3">
    <location>
        <begin position="511"/>
        <end position="627"/>
    </location>
</feature>
<reference evidence="5 6" key="1">
    <citation type="submission" date="2018-04" db="EMBL/GenBank/DDBJ databases">
        <title>The genome of golden apple snail Pomacea canaliculata provides insight into stress tolerance and invasive adaptation.</title>
        <authorList>
            <person name="Liu C."/>
            <person name="Liu B."/>
            <person name="Ren Y."/>
            <person name="Zhang Y."/>
            <person name="Wang H."/>
            <person name="Li S."/>
            <person name="Jiang F."/>
            <person name="Yin L."/>
            <person name="Zhang G."/>
            <person name="Qian W."/>
            <person name="Fan W."/>
        </authorList>
    </citation>
    <scope>NUCLEOTIDE SEQUENCE [LARGE SCALE GENOMIC DNA]</scope>
    <source>
        <strain evidence="5">SZHN2017</strain>
        <tissue evidence="5">Muscle</tissue>
    </source>
</reference>
<feature type="compositionally biased region" description="Low complexity" evidence="2">
    <location>
        <begin position="1276"/>
        <end position="1296"/>
    </location>
</feature>
<dbReference type="Gene3D" id="2.30.29.30">
    <property type="entry name" value="Pleckstrin-homology domain (PH domain)/Phosphotyrosine-binding domain (PTB)"/>
    <property type="match status" value="1"/>
</dbReference>
<sequence length="1525" mass="169016">MEVNQGGVHLTSNTGTTIAHYSVEKLAFSGVCPDDKRFFGIVTLHSASDDVSEFSGTQEERSPSSSCHIFMVDPDMCSHILHCHKARAFNLQCTPSPSAQRCLEFPLSPTHLILCIASLYRHRPRSKLDNEIIQSHAFADPSQPAERSNSNSSNSDSGLGFGREDGAAEQVCVVDMPSGGNPTAAGSAFQPCQKGQSQLHPLLPGMPLSATRGMQRPLSAFEIRRGLNNSSSSEECWVGHRRTDKLTPRAMPDPANVSLLRATSAEGLGRGHSAENLRQSMQRLLQARQQRLEQDQALSSDSESQTSSRVNTNLFSSHSAFQVPRPVSVPLQSHGRLQRSSEAVEMVDMRIGKLSPRAFKQPGDTLRSPSAPPIPYFPHQDSDDEDDDTESEDDPFVRKIISQFNRDRLLDLGEENPRRYSEGFALTQKRDSAWGEVVELQKLTKTGSFRRPQNTKIMSNISHSHESLVVGDANSSQGQKLLSANSVNSILHTSSPPVEDEVRCVAGWAVGFQRLLSDPDGLRIFKEFLKKEYSEENIDFWSAVETYRQIPDCDLKRVRALEIFSKYLDHNASSPVNVDSSARLFAERYFDTPTSSMFDMAQQQVFHLMRQDSYVRFLKSDLYKGLLMREMEGHSLPLADTEMPPPTGDTKKKKGKGKENEEKRRRSLLPWRQNKKSNKKTSSDSELKQPGKGLDKKGKEEVREEVNNNMKKAPGPGIDLSTMRKEVFHPRESNNAEGTTEQVRFCRVMMPDGSTTVVCTRPGQNIRTVLGKLCEKRALSIAAVEVFLFGSDKPLDLGDDVSTLGSKEVVIERRVLFRLDLPTHKSIGVKAKPNRSIRDVFKPILNKYGYRIDSVGVQLSGMPELLDIDIPVSDIDNQRVIIIPNERGENAESCAEGGQASTKAAVPTHHRRTPFLLPSRIRGGKGGSLEEITNKIFDDLMKGKSELAHTFDDLGVVDLERSKGHRSTDDHRSLGLFGRLKKDTWGAKDRTKQKNKGRVTFSLPRNDARKNEKVEEDEHLMELIAHNQCQQLQAECQATGEHQARSDFLCTDAVEHVDVDTFNSLFDFRPVSIFSNDADGSLLPPPDMFDDVQYMHSGVDGTMADFDEEFVDGAAAGDQSLQMRGGFSTFLPKRKQVTRDQTLVADKHNPYLSMHPVIVDTKMGEEEKDESPSSGPSRSLHTIFETISSHSSGANSIRAFSPGVGQGQDQVLSTEKSPPVLSLDNQTSQNDPEKQQRPVPARRRLLDQNNSSSLSIIPNSQLTTSSVQDQDLTTRSSSLGSSSSPSNVNTKQSSSSIPPSRPLHPPTYSTAMGMREALGQSHASFSGAGTSLSRSQLTNTLNIGRRHSQANISFLNDNPSPAGANIETEPVRDHRSYPLSARDSPKTGPREPLPGYHDSAFRSDKLRKYSTNGSHPSKHIATSKQQAVNAVEEFLKDSIKDDPLWSRSQTPDVIASRRSRTPDVISPNKRLLSLSRKEEEASIKSVVVAAEVHHHTRLQTPDLQFNPPSCTFDTDSFSDLTVTFV</sequence>
<dbReference type="SUPFAM" id="SSF50729">
    <property type="entry name" value="PH domain-like"/>
    <property type="match status" value="1"/>
</dbReference>
<dbReference type="GO" id="GO:0005634">
    <property type="term" value="C:nucleus"/>
    <property type="evidence" value="ECO:0007669"/>
    <property type="project" value="TreeGrafter"/>
</dbReference>
<gene>
    <name evidence="5" type="ORF">C0Q70_09565</name>
</gene>
<keyword evidence="1" id="KW-0343">GTPase activation</keyword>
<feature type="compositionally biased region" description="Acidic residues" evidence="2">
    <location>
        <begin position="382"/>
        <end position="393"/>
    </location>
</feature>
<accession>A0A2T7PA69</accession>
<evidence type="ECO:0000259" key="4">
    <source>
        <dbReference type="PROSITE" id="PS50898"/>
    </source>
</evidence>
<dbReference type="PROSITE" id="PS50132">
    <property type="entry name" value="RGS"/>
    <property type="match status" value="1"/>
</dbReference>
<dbReference type="GO" id="GO:0008277">
    <property type="term" value="P:regulation of G protein-coupled receptor signaling pathway"/>
    <property type="evidence" value="ECO:0007669"/>
    <property type="project" value="TreeGrafter"/>
</dbReference>
<dbReference type="STRING" id="400727.A0A2T7PA69"/>
<organism evidence="5 6">
    <name type="scientific">Pomacea canaliculata</name>
    <name type="common">Golden apple snail</name>
    <dbReference type="NCBI Taxonomy" id="400727"/>
    <lineage>
        <taxon>Eukaryota</taxon>
        <taxon>Metazoa</taxon>
        <taxon>Spiralia</taxon>
        <taxon>Lophotrochozoa</taxon>
        <taxon>Mollusca</taxon>
        <taxon>Gastropoda</taxon>
        <taxon>Caenogastropoda</taxon>
        <taxon>Architaenioglossa</taxon>
        <taxon>Ampullarioidea</taxon>
        <taxon>Ampullariidae</taxon>
        <taxon>Pomacea</taxon>
    </lineage>
</organism>
<keyword evidence="6" id="KW-1185">Reference proteome</keyword>
<feature type="compositionally biased region" description="Low complexity" evidence="2">
    <location>
        <begin position="148"/>
        <end position="157"/>
    </location>
</feature>
<dbReference type="GO" id="GO:0005096">
    <property type="term" value="F:GTPase activator activity"/>
    <property type="evidence" value="ECO:0007669"/>
    <property type="project" value="UniProtKB-KW"/>
</dbReference>
<dbReference type="GO" id="GO:0005886">
    <property type="term" value="C:plasma membrane"/>
    <property type="evidence" value="ECO:0007669"/>
    <property type="project" value="TreeGrafter"/>
</dbReference>
<dbReference type="InterPro" id="IPR011993">
    <property type="entry name" value="PH-like_dom_sf"/>
</dbReference>
<dbReference type="InterPro" id="IPR029071">
    <property type="entry name" value="Ubiquitin-like_domsf"/>
</dbReference>
<feature type="compositionally biased region" description="Basic and acidic residues" evidence="2">
    <location>
        <begin position="681"/>
        <end position="706"/>
    </location>
</feature>
<dbReference type="EMBL" id="PZQS01000005">
    <property type="protein sequence ID" value="PVD30301.1"/>
    <property type="molecule type" value="Genomic_DNA"/>
</dbReference>
<dbReference type="InterPro" id="IPR016137">
    <property type="entry name" value="RGS"/>
</dbReference>
<dbReference type="FunFam" id="1.10.167.10:FF:000001">
    <property type="entry name" value="Putative regulator of g-protein signaling 12"/>
    <property type="match status" value="1"/>
</dbReference>
<dbReference type="InterPro" id="IPR024066">
    <property type="entry name" value="RGS_subdom1/3"/>
</dbReference>
<evidence type="ECO:0008006" key="7">
    <source>
        <dbReference type="Google" id="ProtNLM"/>
    </source>
</evidence>
<feature type="region of interest" description="Disordered" evidence="2">
    <location>
        <begin position="356"/>
        <end position="393"/>
    </location>
</feature>
<dbReference type="GO" id="GO:0005737">
    <property type="term" value="C:cytoplasm"/>
    <property type="evidence" value="ECO:0007669"/>
    <property type="project" value="TreeGrafter"/>
</dbReference>
<dbReference type="Pfam" id="PF02196">
    <property type="entry name" value="RBD"/>
    <property type="match status" value="1"/>
</dbReference>
<name>A0A2T7PA69_POMCA</name>
<dbReference type="CDD" id="cd17067">
    <property type="entry name" value="RBD2_RGS12_like"/>
    <property type="match status" value="1"/>
</dbReference>
<feature type="region of interest" description="Disordered" evidence="2">
    <location>
        <begin position="287"/>
        <end position="310"/>
    </location>
</feature>
<feature type="domain" description="RBD" evidence="4">
    <location>
        <begin position="815"/>
        <end position="885"/>
    </location>
</feature>
<dbReference type="Gene3D" id="1.10.196.10">
    <property type="match status" value="1"/>
</dbReference>
<dbReference type="Gene3D" id="3.10.20.90">
    <property type="entry name" value="Phosphatidylinositol 3-kinase Catalytic Subunit, Chain A, domain 1"/>
    <property type="match status" value="2"/>
</dbReference>
<dbReference type="InterPro" id="IPR044926">
    <property type="entry name" value="RGS_subdomain_2"/>
</dbReference>
<dbReference type="InterPro" id="IPR003116">
    <property type="entry name" value="RBD_dom"/>
</dbReference>
<protein>
    <recommendedName>
        <fullName evidence="7">RGS domain-containing protein</fullName>
    </recommendedName>
</protein>
<evidence type="ECO:0000256" key="1">
    <source>
        <dbReference type="ARBA" id="ARBA00022468"/>
    </source>
</evidence>
<dbReference type="CDD" id="cd01817">
    <property type="entry name" value="RBD1_RGS12_like"/>
    <property type="match status" value="1"/>
</dbReference>
<dbReference type="PANTHER" id="PTHR45945">
    <property type="entry name" value="REGULATOR OF G-PROTEIN SIGNALING LOCO"/>
    <property type="match status" value="1"/>
</dbReference>
<dbReference type="PROSITE" id="PS50898">
    <property type="entry name" value="RBD"/>
    <property type="match status" value="2"/>
</dbReference>
<dbReference type="Proteomes" id="UP000245119">
    <property type="component" value="Linkage Group LG5"/>
</dbReference>
<evidence type="ECO:0000313" key="5">
    <source>
        <dbReference type="EMBL" id="PVD30301.1"/>
    </source>
</evidence>
<evidence type="ECO:0000313" key="6">
    <source>
        <dbReference type="Proteomes" id="UP000245119"/>
    </source>
</evidence>
<feature type="compositionally biased region" description="Polar residues" evidence="2">
    <location>
        <begin position="1263"/>
        <end position="1275"/>
    </location>
</feature>
<dbReference type="GO" id="GO:0007165">
    <property type="term" value="P:signal transduction"/>
    <property type="evidence" value="ECO:0007669"/>
    <property type="project" value="InterPro"/>
</dbReference>
<feature type="region of interest" description="Disordered" evidence="2">
    <location>
        <begin position="636"/>
        <end position="720"/>
    </location>
</feature>
<dbReference type="InterPro" id="IPR046995">
    <property type="entry name" value="RGS10/12/14-like"/>
</dbReference>
<dbReference type="PANTHER" id="PTHR45945:SF3">
    <property type="entry name" value="REGULATOR OF G-PROTEIN SIGNALING LOCO"/>
    <property type="match status" value="1"/>
</dbReference>
<feature type="region of interest" description="Disordered" evidence="2">
    <location>
        <begin position="1194"/>
        <end position="1310"/>
    </location>
</feature>
<evidence type="ECO:0000256" key="2">
    <source>
        <dbReference type="SAM" id="MobiDB-lite"/>
    </source>
</evidence>
<feature type="region of interest" description="Disordered" evidence="2">
    <location>
        <begin position="1351"/>
        <end position="1403"/>
    </location>
</feature>
<dbReference type="Pfam" id="PF00615">
    <property type="entry name" value="RGS"/>
    <property type="match status" value="1"/>
</dbReference>
<feature type="compositionally biased region" description="Polar residues" evidence="2">
    <location>
        <begin position="297"/>
        <end position="310"/>
    </location>
</feature>
<dbReference type="InterPro" id="IPR036305">
    <property type="entry name" value="RGS_sf"/>
</dbReference>
<dbReference type="SUPFAM" id="SSF54236">
    <property type="entry name" value="Ubiquitin-like"/>
    <property type="match status" value="2"/>
</dbReference>
<dbReference type="PRINTS" id="PR01301">
    <property type="entry name" value="RGSPROTEIN"/>
</dbReference>
<feature type="region of interest" description="Disordered" evidence="2">
    <location>
        <begin position="139"/>
        <end position="161"/>
    </location>
</feature>
<dbReference type="SMART" id="SM00455">
    <property type="entry name" value="RBD"/>
    <property type="match status" value="2"/>
</dbReference>
<proteinExistence type="predicted"/>
<feature type="compositionally biased region" description="Polar residues" evidence="2">
    <location>
        <begin position="1207"/>
        <end position="1216"/>
    </location>
</feature>
<feature type="domain" description="RBD" evidence="4">
    <location>
        <begin position="744"/>
        <end position="814"/>
    </location>
</feature>
<feature type="compositionally biased region" description="Low complexity" evidence="2">
    <location>
        <begin position="1248"/>
        <end position="1262"/>
    </location>
</feature>
<dbReference type="Gene3D" id="1.10.167.10">
    <property type="entry name" value="Regulator of G-protein Signalling 4, domain 2"/>
    <property type="match status" value="1"/>
</dbReference>
<comment type="caution">
    <text evidence="5">The sequence shown here is derived from an EMBL/GenBank/DDBJ whole genome shotgun (WGS) entry which is preliminary data.</text>
</comment>
<dbReference type="SMART" id="SM00315">
    <property type="entry name" value="RGS"/>
    <property type="match status" value="1"/>
</dbReference>